<dbReference type="PATRIC" id="fig|1423801.4.peg.1569"/>
<evidence type="ECO:0000313" key="1">
    <source>
        <dbReference type="EMBL" id="KRL97545.1"/>
    </source>
</evidence>
<comment type="caution">
    <text evidence="1">The sequence shown here is derived from an EMBL/GenBank/DDBJ whole genome shotgun (WGS) entry which is preliminary data.</text>
</comment>
<name>A0A0R1UWC6_9LACO</name>
<dbReference type="STRING" id="1423801.FD50_GL001531"/>
<dbReference type="InterPro" id="IPR009267">
    <property type="entry name" value="NTP_transf_6"/>
</dbReference>
<dbReference type="PANTHER" id="PTHR39166">
    <property type="entry name" value="BLL1166 PROTEIN"/>
    <property type="match status" value="1"/>
</dbReference>
<dbReference type="EMBL" id="AZFQ01000052">
    <property type="protein sequence ID" value="KRL97545.1"/>
    <property type="molecule type" value="Genomic_DNA"/>
</dbReference>
<dbReference type="AlphaFoldDB" id="A0A0R1UWC6"/>
<organism evidence="1 2">
    <name type="scientific">Liquorilactobacillus satsumensis DSM 16230 = JCM 12392</name>
    <dbReference type="NCBI Taxonomy" id="1423801"/>
    <lineage>
        <taxon>Bacteria</taxon>
        <taxon>Bacillati</taxon>
        <taxon>Bacillota</taxon>
        <taxon>Bacilli</taxon>
        <taxon>Lactobacillales</taxon>
        <taxon>Lactobacillaceae</taxon>
        <taxon>Liquorilactobacillus</taxon>
    </lineage>
</organism>
<dbReference type="PANTHER" id="PTHR39166:SF1">
    <property type="entry name" value="BLL1166 PROTEIN"/>
    <property type="match status" value="1"/>
</dbReference>
<proteinExistence type="predicted"/>
<accession>A0A0R1UWC6</accession>
<dbReference type="Proteomes" id="UP000051166">
    <property type="component" value="Unassembled WGS sequence"/>
</dbReference>
<protein>
    <recommendedName>
        <fullName evidence="3">Poly A polymerase head domain-containing protein</fullName>
    </recommendedName>
</protein>
<dbReference type="GeneID" id="98308827"/>
<dbReference type="Pfam" id="PF06042">
    <property type="entry name" value="NTP_transf_6"/>
    <property type="match status" value="1"/>
</dbReference>
<evidence type="ECO:0008006" key="3">
    <source>
        <dbReference type="Google" id="ProtNLM"/>
    </source>
</evidence>
<gene>
    <name evidence="1" type="ORF">FD50_GL001531</name>
</gene>
<dbReference type="RefSeq" id="WP_056961332.1">
    <property type="nucleotide sequence ID" value="NZ_AZFQ01000052.1"/>
</dbReference>
<sequence length="184" mass="21085">MQYEKELITLVKRTPEFTEIFHILDSYQLGKALICGGALRDLVWNTLSKQPTSLLRGNIDVLYGDSAETYEQLLTRRALLGQCHSKYLWNLQNVVLNNSQTRQPFGKTPEEALTTLPETCSAVAITFEAGTFKILAPFGLQDLFNMEVHPTPRFIKDSDLLNQFKRRSALKGWEQRWPVTFFAD</sequence>
<reference evidence="1 2" key="1">
    <citation type="journal article" date="2015" name="Genome Announc.">
        <title>Expanding the biotechnology potential of lactobacilli through comparative genomics of 213 strains and associated genera.</title>
        <authorList>
            <person name="Sun Z."/>
            <person name="Harris H.M."/>
            <person name="McCann A."/>
            <person name="Guo C."/>
            <person name="Argimon S."/>
            <person name="Zhang W."/>
            <person name="Yang X."/>
            <person name="Jeffery I.B."/>
            <person name="Cooney J.C."/>
            <person name="Kagawa T.F."/>
            <person name="Liu W."/>
            <person name="Song Y."/>
            <person name="Salvetti E."/>
            <person name="Wrobel A."/>
            <person name="Rasinkangas P."/>
            <person name="Parkhill J."/>
            <person name="Rea M.C."/>
            <person name="O'Sullivan O."/>
            <person name="Ritari J."/>
            <person name="Douillard F.P."/>
            <person name="Paul Ross R."/>
            <person name="Yang R."/>
            <person name="Briner A.E."/>
            <person name="Felis G.E."/>
            <person name="de Vos W.M."/>
            <person name="Barrangou R."/>
            <person name="Klaenhammer T.R."/>
            <person name="Caufield P.W."/>
            <person name="Cui Y."/>
            <person name="Zhang H."/>
            <person name="O'Toole P.W."/>
        </authorList>
    </citation>
    <scope>NUCLEOTIDE SEQUENCE [LARGE SCALE GENOMIC DNA]</scope>
    <source>
        <strain evidence="1 2">DSM 16230</strain>
    </source>
</reference>
<evidence type="ECO:0000313" key="2">
    <source>
        <dbReference type="Proteomes" id="UP000051166"/>
    </source>
</evidence>
<keyword evidence="2" id="KW-1185">Reference proteome</keyword>